<protein>
    <submittedName>
        <fullName evidence="2">Uncharacterized protein</fullName>
    </submittedName>
</protein>
<dbReference type="EMBL" id="AWUE01004756">
    <property type="protein sequence ID" value="OMP13252.1"/>
    <property type="molecule type" value="Genomic_DNA"/>
</dbReference>
<feature type="region of interest" description="Disordered" evidence="1">
    <location>
        <begin position="1"/>
        <end position="33"/>
    </location>
</feature>
<evidence type="ECO:0000313" key="2">
    <source>
        <dbReference type="EMBL" id="OMP13252.1"/>
    </source>
</evidence>
<gene>
    <name evidence="2" type="ORF">COLO4_02004</name>
</gene>
<name>A0A1R3L1N4_9ROSI</name>
<reference evidence="3" key="1">
    <citation type="submission" date="2013-09" db="EMBL/GenBank/DDBJ databases">
        <title>Corchorus olitorius genome sequencing.</title>
        <authorList>
            <person name="Alam M."/>
            <person name="Haque M.S."/>
            <person name="Islam M.S."/>
            <person name="Emdad E.M."/>
            <person name="Islam M.M."/>
            <person name="Ahmed B."/>
            <person name="Halim A."/>
            <person name="Hossen Q.M.M."/>
            <person name="Hossain M.Z."/>
            <person name="Ahmed R."/>
            <person name="Khan M.M."/>
            <person name="Islam R."/>
            <person name="Rashid M.M."/>
            <person name="Khan S.A."/>
            <person name="Rahman M.S."/>
            <person name="Alam M."/>
            <person name="Yahiya A.S."/>
            <person name="Khan M.S."/>
            <person name="Azam M.S."/>
            <person name="Haque T."/>
            <person name="Lashkar M.Z.H."/>
            <person name="Akhand A.I."/>
            <person name="Morshed G."/>
            <person name="Roy S."/>
            <person name="Uddin K.S."/>
            <person name="Rabeya T."/>
            <person name="Hossain A.S."/>
            <person name="Chowdhury A."/>
            <person name="Snigdha A.R."/>
            <person name="Mortoza M.S."/>
            <person name="Matin S.A."/>
            <person name="Hoque S.M.E."/>
            <person name="Islam M.K."/>
            <person name="Roy D.K."/>
            <person name="Haider R."/>
            <person name="Moosa M.M."/>
            <person name="Elias S.M."/>
            <person name="Hasan A.M."/>
            <person name="Jahan S."/>
            <person name="Shafiuddin M."/>
            <person name="Mahmood N."/>
            <person name="Shommy N.S."/>
        </authorList>
    </citation>
    <scope>NUCLEOTIDE SEQUENCE [LARGE SCALE GENOMIC DNA]</scope>
    <source>
        <strain evidence="3">cv. O-4</strain>
    </source>
</reference>
<sequence>MEEDDVGKLPVPGYPAASFASTSKESDSTPYPT</sequence>
<evidence type="ECO:0000313" key="3">
    <source>
        <dbReference type="Proteomes" id="UP000187203"/>
    </source>
</evidence>
<evidence type="ECO:0000256" key="1">
    <source>
        <dbReference type="SAM" id="MobiDB-lite"/>
    </source>
</evidence>
<dbReference type="AlphaFoldDB" id="A0A1R3L1N4"/>
<proteinExistence type="predicted"/>
<accession>A0A1R3L1N4</accession>
<dbReference type="Proteomes" id="UP000187203">
    <property type="component" value="Unassembled WGS sequence"/>
</dbReference>
<comment type="caution">
    <text evidence="2">The sequence shown here is derived from an EMBL/GenBank/DDBJ whole genome shotgun (WGS) entry which is preliminary data.</text>
</comment>
<keyword evidence="3" id="KW-1185">Reference proteome</keyword>
<organism evidence="2 3">
    <name type="scientific">Corchorus olitorius</name>
    <dbReference type="NCBI Taxonomy" id="93759"/>
    <lineage>
        <taxon>Eukaryota</taxon>
        <taxon>Viridiplantae</taxon>
        <taxon>Streptophyta</taxon>
        <taxon>Embryophyta</taxon>
        <taxon>Tracheophyta</taxon>
        <taxon>Spermatophyta</taxon>
        <taxon>Magnoliopsida</taxon>
        <taxon>eudicotyledons</taxon>
        <taxon>Gunneridae</taxon>
        <taxon>Pentapetalae</taxon>
        <taxon>rosids</taxon>
        <taxon>malvids</taxon>
        <taxon>Malvales</taxon>
        <taxon>Malvaceae</taxon>
        <taxon>Grewioideae</taxon>
        <taxon>Apeibeae</taxon>
        <taxon>Corchorus</taxon>
    </lineage>
</organism>
<feature type="compositionally biased region" description="Polar residues" evidence="1">
    <location>
        <begin position="19"/>
        <end position="33"/>
    </location>
</feature>